<evidence type="ECO:0000313" key="3">
    <source>
        <dbReference type="Proteomes" id="UP001174997"/>
    </source>
</evidence>
<keyword evidence="3" id="KW-1185">Reference proteome</keyword>
<keyword evidence="1" id="KW-0732">Signal</keyword>
<dbReference type="Proteomes" id="UP001174997">
    <property type="component" value="Unassembled WGS sequence"/>
</dbReference>
<name>A0AA39YDT8_9PEZI</name>
<organism evidence="2 3">
    <name type="scientific">Cercophora samala</name>
    <dbReference type="NCBI Taxonomy" id="330535"/>
    <lineage>
        <taxon>Eukaryota</taxon>
        <taxon>Fungi</taxon>
        <taxon>Dikarya</taxon>
        <taxon>Ascomycota</taxon>
        <taxon>Pezizomycotina</taxon>
        <taxon>Sordariomycetes</taxon>
        <taxon>Sordariomycetidae</taxon>
        <taxon>Sordariales</taxon>
        <taxon>Lasiosphaeriaceae</taxon>
        <taxon>Cercophora</taxon>
    </lineage>
</organism>
<dbReference type="EMBL" id="JAULSY010000318">
    <property type="protein sequence ID" value="KAK0650807.1"/>
    <property type="molecule type" value="Genomic_DNA"/>
</dbReference>
<feature type="chain" id="PRO_5041273581" evidence="1">
    <location>
        <begin position="20"/>
        <end position="139"/>
    </location>
</feature>
<evidence type="ECO:0000256" key="1">
    <source>
        <dbReference type="SAM" id="SignalP"/>
    </source>
</evidence>
<proteinExistence type="predicted"/>
<accession>A0AA39YDT8</accession>
<reference evidence="2" key="1">
    <citation type="submission" date="2023-06" db="EMBL/GenBank/DDBJ databases">
        <title>Genome-scale phylogeny and comparative genomics of the fungal order Sordariales.</title>
        <authorList>
            <consortium name="Lawrence Berkeley National Laboratory"/>
            <person name="Hensen N."/>
            <person name="Bonometti L."/>
            <person name="Westerberg I."/>
            <person name="Brannstrom I.O."/>
            <person name="Guillou S."/>
            <person name="Cros-Aarteil S."/>
            <person name="Calhoun S."/>
            <person name="Haridas S."/>
            <person name="Kuo A."/>
            <person name="Mondo S."/>
            <person name="Pangilinan J."/>
            <person name="Riley R."/>
            <person name="Labutti K."/>
            <person name="Andreopoulos B."/>
            <person name="Lipzen A."/>
            <person name="Chen C."/>
            <person name="Yanf M."/>
            <person name="Daum C."/>
            <person name="Ng V."/>
            <person name="Clum A."/>
            <person name="Steindorff A."/>
            <person name="Ohm R."/>
            <person name="Martin F."/>
            <person name="Silar P."/>
            <person name="Natvig D."/>
            <person name="Lalanne C."/>
            <person name="Gautier V."/>
            <person name="Ament-Velasquez S.L."/>
            <person name="Kruys A."/>
            <person name="Hutchinson M.I."/>
            <person name="Powell A.J."/>
            <person name="Barry K."/>
            <person name="Miller A.N."/>
            <person name="Grigoriev I.V."/>
            <person name="Debuchy R."/>
            <person name="Gladieux P."/>
            <person name="Thoren M.H."/>
            <person name="Johannesson H."/>
        </authorList>
    </citation>
    <scope>NUCLEOTIDE SEQUENCE</scope>
    <source>
        <strain evidence="2">CBS 307.81</strain>
    </source>
</reference>
<protein>
    <submittedName>
        <fullName evidence="2">Uncharacterized protein</fullName>
    </submittedName>
</protein>
<sequence length="139" mass="15045">MKVSTLFNAFAALASLVVAAPAVGVSPDANSTRGLEPSPSPLSYEKVTPITDLEEIAAAKREIEARQGVYVTVHINWGGTSAYISPVNRGSCADLVPAWKNVISGDWCTRDWYGPIYYPGIADLTTIGWNDHINSFICW</sequence>
<gene>
    <name evidence="2" type="ORF">QBC41DRAFT_360826</name>
</gene>
<comment type="caution">
    <text evidence="2">The sequence shown here is derived from an EMBL/GenBank/DDBJ whole genome shotgun (WGS) entry which is preliminary data.</text>
</comment>
<evidence type="ECO:0000313" key="2">
    <source>
        <dbReference type="EMBL" id="KAK0650807.1"/>
    </source>
</evidence>
<feature type="signal peptide" evidence="1">
    <location>
        <begin position="1"/>
        <end position="19"/>
    </location>
</feature>
<dbReference type="AlphaFoldDB" id="A0AA39YDT8"/>